<sequence>MTANENRLREYLKQTAAELRSARARLREFEERSHEPIAIVSAACRFPGGVRSANELWRIVEAGRDVVGPFPADRGWDTASLYDPDGGRPGTTYVREGGFLEDVALFDAGFFDISPREATSMDPQQRIFLETCWEAFEQARIVPATLRGTSTGVYLGATDHDYGRGIARVPERLRGSLLIGRSGAVSAGRVSYVLGLEGPAVTVDTMCSSSLVALHLAAESLRRDECTMALAGGTTVMSTPEGFIEFSAQQALSPDGRCRSFGAGAEGTGWCEGAGVALLERLSDARRNGHPVLAVLRGSAVNQDGASNGLTAPNGRAQRQVIKQALSNARVAPEEVDLVEAHGTGTPLGDPVEAHALIATYGHGREDRQPLRLGSLKSNLGHAASAAGIGGVIKTVMALQNRVLPRTLYADPPSSAIDWSAGSVALLTENLPWEHNGHPRRAGVSAFGASGTNAHVVLEEAPPSEEPAPASAGVRSGGAGVLGAEAPVTWLLSARSEAALRGQARRLADHAVRAQDTRPADIAWSLMRTRTTSFEHRAAVTGADRDELLAGLEELATGSQGQGLVCGRVLGDPGRPVFVFPGQGAQWPGMARSLAESSPVFAAALDDCAEAFEPLVDWPVPDVLRSGGDRPSELDTDRVDVVQPALFAVMVALARTWRACGVEPAAVVGHSQGEIAAAHVAGALSLEDAARVVARRSRRIREIAGGGGMLSVALPQDRMAELLAQWPGLSLAAVNGARSVVVSGDEDGLEGLAAELDGGDVRTRRIPVDYASHSRHVERIRDGIVSDLGGIAPRQAAVPLYSTVTGEIADTREMDAEYWYRNLRGTVQLDASVRALERDGRTAFLEVSPHPVVLPAIEETLDGIGAGRTVACGTLRRDEGGLRRFLESAAHLYTHGVRVDWEAVLADLGGAVTDLPTYSFQGQRYWMESDDSDDSDRSALPRGADAGGDDEFWEAVSAADPHTLAETLGVDPDESFSAAVPALVRWRERHRSRTAADAWRYHEDWTPLQEAVDPRLGGRWLLLDRERPQGHEQRDRIAEQLRRHGARVDTEVLDDAAVEREALSARFRDAAGAGVAGIVSLLALDGGEQPGHPGLPRALASVFTCIQAFADADIDARLWVATCGAVAVGDSEHVRHADQAAVWGLGRVAALELPERWGGLLDLPTGPEAEAHGRRLVGALLDGAEDQVAIRTAAAYGRRLRPTEPARKDPPHWRPRGTALLTGGMGGIGAQVARWLARLGAPRLVLTSRRGADSPGAEELAAELRAIGADVELAACDAGDPAGLAAIKKRAAESGHPVRTVMHMAGAGVLRGLADTDLQEYSETAYAKVAGADALDELFSEPDELDEFVLFSSISAAWGSGDHGAYASANAYLDGLADRRRGRGLPARSVVWGIWAPRDGAGMAADLAEDQLRSRGIPFMDPQTALEGFHRLLDGDGTVEVLADVDWERFAPVFTMARPSPLLETVPAAQAALRRDREQSGEGAEDSLAERLAAMRPVDRTRTLGDLVRSQIAAVLQYPGPEDVDPDRALRELGFDSLTAVDLRNRLGAATGLRLPVTVVFDHPDAAALAAHIGGLLIPDEAGADHRDERGGGHRAPVPQAEPDEIADMDTDALVRMALRSETEQGEA</sequence>
<dbReference type="InterPro" id="IPR057326">
    <property type="entry name" value="KR_dom"/>
</dbReference>
<dbReference type="SUPFAM" id="SSF47336">
    <property type="entry name" value="ACP-like"/>
    <property type="match status" value="1"/>
</dbReference>
<evidence type="ECO:0000259" key="9">
    <source>
        <dbReference type="PROSITE" id="PS50075"/>
    </source>
</evidence>
<dbReference type="CDD" id="cd08952">
    <property type="entry name" value="KR_1_SDR_x"/>
    <property type="match status" value="1"/>
</dbReference>
<dbReference type="Pfam" id="PF18369">
    <property type="entry name" value="PKS_DE"/>
    <property type="match status" value="1"/>
</dbReference>
<dbReference type="InterPro" id="IPR055123">
    <property type="entry name" value="SpnB-like_Rossmann"/>
</dbReference>
<dbReference type="SUPFAM" id="SSF53901">
    <property type="entry name" value="Thiolase-like"/>
    <property type="match status" value="1"/>
</dbReference>
<dbReference type="Pfam" id="PF08990">
    <property type="entry name" value="Docking"/>
    <property type="match status" value="1"/>
</dbReference>
<dbReference type="Pfam" id="PF00109">
    <property type="entry name" value="ketoacyl-synt"/>
    <property type="match status" value="1"/>
</dbReference>
<dbReference type="SMART" id="SM00822">
    <property type="entry name" value="PKS_KR"/>
    <property type="match status" value="1"/>
</dbReference>
<dbReference type="Gene3D" id="3.40.50.720">
    <property type="entry name" value="NAD(P)-binding Rossmann-like Domain"/>
    <property type="match status" value="1"/>
</dbReference>
<dbReference type="Pfam" id="PF22953">
    <property type="entry name" value="SpnB_Rossmann"/>
    <property type="match status" value="1"/>
</dbReference>
<dbReference type="SMART" id="SM00825">
    <property type="entry name" value="PKS_KS"/>
    <property type="match status" value="1"/>
</dbReference>
<feature type="domain" description="Carrier" evidence="9">
    <location>
        <begin position="1502"/>
        <end position="1577"/>
    </location>
</feature>
<dbReference type="OrthoDB" id="4537517at2"/>
<dbReference type="InterPro" id="IPR001227">
    <property type="entry name" value="Ac_transferase_dom_sf"/>
</dbReference>
<dbReference type="Pfam" id="PF08659">
    <property type="entry name" value="KR"/>
    <property type="match status" value="1"/>
</dbReference>
<dbReference type="InterPro" id="IPR013968">
    <property type="entry name" value="PKS_KR"/>
</dbReference>
<keyword evidence="3" id="KW-0597">Phosphoprotein</keyword>
<name>A0A0C2JPT3_9ACTN</name>
<dbReference type="InterPro" id="IPR015083">
    <property type="entry name" value="NorB/c/GfsB-D-like_docking"/>
</dbReference>
<dbReference type="SMART" id="SM00823">
    <property type="entry name" value="PKS_PP"/>
    <property type="match status" value="1"/>
</dbReference>
<dbReference type="SUPFAM" id="SSF52151">
    <property type="entry name" value="FabD/lysophospholipase-like"/>
    <property type="match status" value="1"/>
</dbReference>
<dbReference type="InterPro" id="IPR032821">
    <property type="entry name" value="PKS_assoc"/>
</dbReference>
<evidence type="ECO:0000256" key="6">
    <source>
        <dbReference type="ARBA" id="ARBA00023268"/>
    </source>
</evidence>
<evidence type="ECO:0000256" key="4">
    <source>
        <dbReference type="ARBA" id="ARBA00022679"/>
    </source>
</evidence>
<dbReference type="GO" id="GO:0004312">
    <property type="term" value="F:fatty acid synthase activity"/>
    <property type="evidence" value="ECO:0007669"/>
    <property type="project" value="TreeGrafter"/>
</dbReference>
<dbReference type="SUPFAM" id="SSF101173">
    <property type="entry name" value="Docking domain B of the erythromycin polyketide synthase (DEBS)"/>
    <property type="match status" value="1"/>
</dbReference>
<organism evidence="11 12">
    <name type="scientific">Streptomonospora alba</name>
    <dbReference type="NCBI Taxonomy" id="183763"/>
    <lineage>
        <taxon>Bacteria</taxon>
        <taxon>Bacillati</taxon>
        <taxon>Actinomycetota</taxon>
        <taxon>Actinomycetes</taxon>
        <taxon>Streptosporangiales</taxon>
        <taxon>Nocardiopsidaceae</taxon>
        <taxon>Streptomonospora</taxon>
    </lineage>
</organism>
<accession>A0A0C2JPT3</accession>
<dbReference type="InterPro" id="IPR014030">
    <property type="entry name" value="Ketoacyl_synth_N"/>
</dbReference>
<dbReference type="RefSeq" id="WP_040273078.1">
    <property type="nucleotide sequence ID" value="NZ_JROO01000019.1"/>
</dbReference>
<evidence type="ECO:0000256" key="3">
    <source>
        <dbReference type="ARBA" id="ARBA00022553"/>
    </source>
</evidence>
<dbReference type="InterPro" id="IPR050091">
    <property type="entry name" value="PKS_NRPS_Biosynth_Enz"/>
</dbReference>
<dbReference type="PROSITE" id="PS00012">
    <property type="entry name" value="PHOSPHOPANTETHEINE"/>
    <property type="match status" value="1"/>
</dbReference>
<dbReference type="CDD" id="cd00833">
    <property type="entry name" value="PKS"/>
    <property type="match status" value="1"/>
</dbReference>
<dbReference type="InterPro" id="IPR020841">
    <property type="entry name" value="PKS_Beta-ketoAc_synthase_dom"/>
</dbReference>
<dbReference type="InterPro" id="IPR014043">
    <property type="entry name" value="Acyl_transferase_dom"/>
</dbReference>
<dbReference type="InterPro" id="IPR009081">
    <property type="entry name" value="PP-bd_ACP"/>
</dbReference>
<dbReference type="PROSITE" id="PS50075">
    <property type="entry name" value="CARRIER"/>
    <property type="match status" value="1"/>
</dbReference>
<dbReference type="InterPro" id="IPR036736">
    <property type="entry name" value="ACP-like_sf"/>
</dbReference>
<dbReference type="Gene3D" id="3.40.47.10">
    <property type="match status" value="1"/>
</dbReference>
<gene>
    <name evidence="11" type="ORF">LP52_11215</name>
</gene>
<dbReference type="InterPro" id="IPR036291">
    <property type="entry name" value="NAD(P)-bd_dom_sf"/>
</dbReference>
<dbReference type="Gene3D" id="1.10.1200.10">
    <property type="entry name" value="ACP-like"/>
    <property type="match status" value="1"/>
</dbReference>
<dbReference type="PANTHER" id="PTHR43775">
    <property type="entry name" value="FATTY ACID SYNTHASE"/>
    <property type="match status" value="1"/>
</dbReference>
<keyword evidence="6" id="KW-0511">Multifunctional enzyme</keyword>
<dbReference type="InterPro" id="IPR041618">
    <property type="entry name" value="PKS_DE"/>
</dbReference>
<dbReference type="Pfam" id="PF00698">
    <property type="entry name" value="Acyl_transf_1"/>
    <property type="match status" value="1"/>
</dbReference>
<dbReference type="STRING" id="183763.LP52_11215"/>
<dbReference type="InterPro" id="IPR020806">
    <property type="entry name" value="PKS_PP-bd"/>
</dbReference>
<dbReference type="GO" id="GO:0031177">
    <property type="term" value="F:phosphopantetheine binding"/>
    <property type="evidence" value="ECO:0007669"/>
    <property type="project" value="InterPro"/>
</dbReference>
<dbReference type="NCBIfam" id="NF045894">
    <property type="entry name" value="PKS_plus_SDR"/>
    <property type="match status" value="1"/>
</dbReference>
<dbReference type="SUPFAM" id="SSF51735">
    <property type="entry name" value="NAD(P)-binding Rossmann-fold domains"/>
    <property type="match status" value="2"/>
</dbReference>
<dbReference type="Pfam" id="PF00550">
    <property type="entry name" value="PP-binding"/>
    <property type="match status" value="1"/>
</dbReference>
<feature type="compositionally biased region" description="Basic and acidic residues" evidence="8">
    <location>
        <begin position="1583"/>
        <end position="1592"/>
    </location>
</feature>
<keyword evidence="7" id="KW-0012">Acyltransferase</keyword>
<dbReference type="InterPro" id="IPR006162">
    <property type="entry name" value="Ppantetheine_attach_site"/>
</dbReference>
<keyword evidence="12" id="KW-1185">Reference proteome</keyword>
<evidence type="ECO:0000256" key="2">
    <source>
        <dbReference type="ARBA" id="ARBA00022450"/>
    </source>
</evidence>
<dbReference type="InterPro" id="IPR016039">
    <property type="entry name" value="Thiolase-like"/>
</dbReference>
<evidence type="ECO:0000259" key="10">
    <source>
        <dbReference type="PROSITE" id="PS52004"/>
    </source>
</evidence>
<evidence type="ECO:0000313" key="12">
    <source>
        <dbReference type="Proteomes" id="UP000031675"/>
    </source>
</evidence>
<feature type="domain" description="Ketosynthase family 3 (KS3)" evidence="10">
    <location>
        <begin position="34"/>
        <end position="460"/>
    </location>
</feature>
<protein>
    <submittedName>
        <fullName evidence="11">Polyketide synthase</fullName>
    </submittedName>
</protein>
<proteinExistence type="predicted"/>
<dbReference type="Pfam" id="PF02801">
    <property type="entry name" value="Ketoacyl-synt_C"/>
    <property type="match status" value="1"/>
</dbReference>
<dbReference type="Gene3D" id="6.10.40.10">
    <property type="match status" value="1"/>
</dbReference>
<keyword evidence="2" id="KW-0596">Phosphopantetheine</keyword>
<dbReference type="InterPro" id="IPR014031">
    <property type="entry name" value="Ketoacyl_synth_C"/>
</dbReference>
<comment type="caution">
    <text evidence="11">The sequence shown here is derived from an EMBL/GenBank/DDBJ whole genome shotgun (WGS) entry which is preliminary data.</text>
</comment>
<dbReference type="FunFam" id="3.40.366.10:FF:000002">
    <property type="entry name" value="Probable polyketide synthase 2"/>
    <property type="match status" value="1"/>
</dbReference>
<evidence type="ECO:0000256" key="8">
    <source>
        <dbReference type="SAM" id="MobiDB-lite"/>
    </source>
</evidence>
<dbReference type="SMART" id="SM00827">
    <property type="entry name" value="PKS_AT"/>
    <property type="match status" value="1"/>
</dbReference>
<evidence type="ECO:0000313" key="11">
    <source>
        <dbReference type="EMBL" id="KIH98822.1"/>
    </source>
</evidence>
<dbReference type="GO" id="GO:0006633">
    <property type="term" value="P:fatty acid biosynthetic process"/>
    <property type="evidence" value="ECO:0007669"/>
    <property type="project" value="TreeGrafter"/>
</dbReference>
<dbReference type="Pfam" id="PF16197">
    <property type="entry name" value="KAsynt_C_assoc"/>
    <property type="match status" value="1"/>
</dbReference>
<evidence type="ECO:0000256" key="5">
    <source>
        <dbReference type="ARBA" id="ARBA00023194"/>
    </source>
</evidence>
<dbReference type="FunFam" id="1.10.1200.10:FF:000007">
    <property type="entry name" value="Probable polyketide synthase pks17"/>
    <property type="match status" value="1"/>
</dbReference>
<dbReference type="PROSITE" id="PS52004">
    <property type="entry name" value="KS3_2"/>
    <property type="match status" value="1"/>
</dbReference>
<dbReference type="GO" id="GO:0033068">
    <property type="term" value="P:macrolide biosynthetic process"/>
    <property type="evidence" value="ECO:0007669"/>
    <property type="project" value="UniProtKB-ARBA"/>
</dbReference>
<dbReference type="SUPFAM" id="SSF55048">
    <property type="entry name" value="Probable ACP-binding domain of malonyl-CoA ACP transacylase"/>
    <property type="match status" value="1"/>
</dbReference>
<feature type="region of interest" description="Disordered" evidence="8">
    <location>
        <begin position="1581"/>
        <end position="1609"/>
    </location>
</feature>
<dbReference type="PANTHER" id="PTHR43775:SF51">
    <property type="entry name" value="INACTIVE PHENOLPHTHIOCEROL SYNTHESIS POLYKETIDE SYNTHASE TYPE I PKS1-RELATED"/>
    <property type="match status" value="1"/>
</dbReference>
<keyword evidence="4" id="KW-0808">Transferase</keyword>
<keyword evidence="5" id="KW-0045">Antibiotic biosynthesis</keyword>
<evidence type="ECO:0000256" key="7">
    <source>
        <dbReference type="ARBA" id="ARBA00023315"/>
    </source>
</evidence>
<dbReference type="SMART" id="SM01294">
    <property type="entry name" value="PKS_PP_betabranch"/>
    <property type="match status" value="1"/>
</dbReference>
<dbReference type="InterPro" id="IPR016036">
    <property type="entry name" value="Malonyl_transacylase_ACP-bd"/>
</dbReference>
<dbReference type="InterPro" id="IPR016035">
    <property type="entry name" value="Acyl_Trfase/lysoPLipase"/>
</dbReference>
<evidence type="ECO:0000256" key="1">
    <source>
        <dbReference type="ARBA" id="ARBA00001957"/>
    </source>
</evidence>
<dbReference type="Gene3D" id="3.40.366.10">
    <property type="entry name" value="Malonyl-Coenzyme A Acyl Carrier Protein, domain 2"/>
    <property type="match status" value="1"/>
</dbReference>
<comment type="cofactor">
    <cofactor evidence="1">
        <name>pantetheine 4'-phosphate</name>
        <dbReference type="ChEBI" id="CHEBI:47942"/>
    </cofactor>
</comment>
<dbReference type="EMBL" id="JROO01000019">
    <property type="protein sequence ID" value="KIH98822.1"/>
    <property type="molecule type" value="Genomic_DNA"/>
</dbReference>
<reference evidence="12" key="1">
    <citation type="journal article" date="2015" name="Chem. Biol.">
        <title>Structure, bioactivity, and resistance mechanism of streptomonomicin, an unusual lasso Peptide from an understudied halophilic actinomycete.</title>
        <authorList>
            <person name="Metelev M."/>
            <person name="Tietz J.I."/>
            <person name="Melby J.O."/>
            <person name="Blair P.M."/>
            <person name="Zhu L."/>
            <person name="Livnat I."/>
            <person name="Severinov K."/>
            <person name="Mitchell D.A."/>
        </authorList>
    </citation>
    <scope>NUCLEOTIDE SEQUENCE [LARGE SCALE GENOMIC DNA]</scope>
    <source>
        <strain evidence="12">YIM 90003</strain>
    </source>
</reference>
<dbReference type="FunFam" id="3.40.47.10:FF:000019">
    <property type="entry name" value="Polyketide synthase type I"/>
    <property type="match status" value="1"/>
</dbReference>
<dbReference type="InterPro" id="IPR036299">
    <property type="entry name" value="Polyketide_synth_docking_sf"/>
</dbReference>
<dbReference type="Proteomes" id="UP000031675">
    <property type="component" value="Unassembled WGS sequence"/>
</dbReference>
<dbReference type="Gene3D" id="3.30.70.3290">
    <property type="match status" value="1"/>
</dbReference>